<accession>D5QG61</accession>
<dbReference type="HOGENOM" id="CLU_2770490_0_0_5"/>
<evidence type="ECO:0000313" key="1">
    <source>
        <dbReference type="EMBL" id="EFG83947.1"/>
    </source>
</evidence>
<proteinExistence type="predicted"/>
<evidence type="ECO:0000313" key="2">
    <source>
        <dbReference type="Proteomes" id="UP000006468"/>
    </source>
</evidence>
<gene>
    <name evidence="1" type="ORF">GXY_10660</name>
</gene>
<reference evidence="1 2" key="1">
    <citation type="journal article" date="2010" name="J. Bacteriol.">
        <title>Genome sequence of a cellulose-producing bacterium, Gluconacetobacter hansenii ATCC 23769.</title>
        <authorList>
            <person name="Iyer P.R."/>
            <person name="Geib S.M."/>
            <person name="Catchmark J."/>
            <person name="Kao T.H."/>
            <person name="Tien M."/>
        </authorList>
    </citation>
    <scope>NUCLEOTIDE SEQUENCE [LARGE SCALE GENOMIC DNA]</scope>
    <source>
        <strain evidence="1 2">ATCC 23769</strain>
    </source>
</reference>
<organism evidence="1 2">
    <name type="scientific">Novacetimonas hansenii ATCC 23769</name>
    <dbReference type="NCBI Taxonomy" id="714995"/>
    <lineage>
        <taxon>Bacteria</taxon>
        <taxon>Pseudomonadati</taxon>
        <taxon>Pseudomonadota</taxon>
        <taxon>Alphaproteobacteria</taxon>
        <taxon>Acetobacterales</taxon>
        <taxon>Acetobacteraceae</taxon>
        <taxon>Novacetimonas</taxon>
    </lineage>
</organism>
<dbReference type="AlphaFoldDB" id="D5QG61"/>
<protein>
    <recommendedName>
        <fullName evidence="3">Integrase</fullName>
    </recommendedName>
</protein>
<name>D5QG61_NOVHA</name>
<dbReference type="EMBL" id="ADTV01000040">
    <property type="protein sequence ID" value="EFG83947.1"/>
    <property type="molecule type" value="Genomic_DNA"/>
</dbReference>
<evidence type="ECO:0008006" key="3">
    <source>
        <dbReference type="Google" id="ProtNLM"/>
    </source>
</evidence>
<dbReference type="Proteomes" id="UP000006468">
    <property type="component" value="Chromosome"/>
</dbReference>
<comment type="caution">
    <text evidence="1">The sequence shown here is derived from an EMBL/GenBank/DDBJ whole genome shotgun (WGS) entry which is preliminary data.</text>
</comment>
<sequence length="69" mass="7618">MQPGACRFPTSASVTFVIRWFKAGGDIYRLNRHRGHISVTTTEIYLFVLTADELDPVLHVGTKAGTEAP</sequence>